<keyword evidence="9 12" id="KW-0486">Methionine biosynthesis</keyword>
<proteinExistence type="inferred from homology"/>
<evidence type="ECO:0000256" key="4">
    <source>
        <dbReference type="ARBA" id="ARBA00013213"/>
    </source>
</evidence>
<reference evidence="16" key="1">
    <citation type="submission" date="2020-07" db="EMBL/GenBank/DDBJ databases">
        <title>Huge and variable diversity of episymbiotic CPR bacteria and DPANN archaea in groundwater ecosystems.</title>
        <authorList>
            <person name="He C.Y."/>
            <person name="Keren R."/>
            <person name="Whittaker M."/>
            <person name="Farag I.F."/>
            <person name="Doudna J."/>
            <person name="Cate J.H.D."/>
            <person name="Banfield J.F."/>
        </authorList>
    </citation>
    <scope>NUCLEOTIDE SEQUENCE</scope>
    <source>
        <strain evidence="16">NC_groundwater_763_Ag_S-0.2um_68_21</strain>
    </source>
</reference>
<evidence type="ECO:0000256" key="11">
    <source>
        <dbReference type="PIRSR" id="PIRSR036497-2"/>
    </source>
</evidence>
<evidence type="ECO:0000256" key="5">
    <source>
        <dbReference type="ARBA" id="ARBA00013376"/>
    </source>
</evidence>
<evidence type="ECO:0000256" key="12">
    <source>
        <dbReference type="RuleBase" id="RU000579"/>
    </source>
</evidence>
<dbReference type="PROSITE" id="PS01042">
    <property type="entry name" value="HOMOSER_DHGENASE"/>
    <property type="match status" value="1"/>
</dbReference>
<dbReference type="SUPFAM" id="SSF55347">
    <property type="entry name" value="Glyceraldehyde-3-phosphate dehydrogenase-like, C-terminal domain"/>
    <property type="match status" value="1"/>
</dbReference>
<evidence type="ECO:0000259" key="15">
    <source>
        <dbReference type="Pfam" id="PF03447"/>
    </source>
</evidence>
<keyword evidence="7 12" id="KW-0791">Threonine biosynthesis</keyword>
<dbReference type="EC" id="1.1.1.3" evidence="4 12"/>
<evidence type="ECO:0000313" key="17">
    <source>
        <dbReference type="Proteomes" id="UP000782312"/>
    </source>
</evidence>
<keyword evidence="11 12" id="KW-0521">NADP</keyword>
<evidence type="ECO:0000256" key="3">
    <source>
        <dbReference type="ARBA" id="ARBA00006753"/>
    </source>
</evidence>
<evidence type="ECO:0000259" key="14">
    <source>
        <dbReference type="Pfam" id="PF00742"/>
    </source>
</evidence>
<dbReference type="InterPro" id="IPR022697">
    <property type="entry name" value="HDH_short"/>
</dbReference>
<dbReference type="InterPro" id="IPR001342">
    <property type="entry name" value="HDH_cat"/>
</dbReference>
<dbReference type="GO" id="GO:0009086">
    <property type="term" value="P:methionine biosynthetic process"/>
    <property type="evidence" value="ECO:0007669"/>
    <property type="project" value="UniProtKB-KW"/>
</dbReference>
<evidence type="ECO:0000256" key="9">
    <source>
        <dbReference type="ARBA" id="ARBA00023167"/>
    </source>
</evidence>
<dbReference type="GO" id="GO:0004412">
    <property type="term" value="F:homoserine dehydrogenase activity"/>
    <property type="evidence" value="ECO:0007669"/>
    <property type="project" value="UniProtKB-EC"/>
</dbReference>
<gene>
    <name evidence="16" type="ORF">HYZ11_03170</name>
</gene>
<dbReference type="Pfam" id="PF00742">
    <property type="entry name" value="Homoserine_dh"/>
    <property type="match status" value="1"/>
</dbReference>
<feature type="domain" description="Aspartate/homoserine dehydrogenase NAD-binding" evidence="15">
    <location>
        <begin position="11"/>
        <end position="148"/>
    </location>
</feature>
<evidence type="ECO:0000256" key="10">
    <source>
        <dbReference type="PIRSR" id="PIRSR036497-1"/>
    </source>
</evidence>
<keyword evidence="8 12" id="KW-0560">Oxidoreductase</keyword>
<dbReference type="Proteomes" id="UP000782312">
    <property type="component" value="Unassembled WGS sequence"/>
</dbReference>
<feature type="active site" description="Proton donor" evidence="10">
    <location>
        <position position="227"/>
    </location>
</feature>
<dbReference type="SUPFAM" id="SSF51735">
    <property type="entry name" value="NAD(P)-binding Rossmann-fold domains"/>
    <property type="match status" value="1"/>
</dbReference>
<evidence type="ECO:0000256" key="2">
    <source>
        <dbReference type="ARBA" id="ARBA00005062"/>
    </source>
</evidence>
<feature type="domain" description="Homoserine dehydrogenase catalytic" evidence="14">
    <location>
        <begin position="160"/>
        <end position="338"/>
    </location>
</feature>
<feature type="binding site" evidence="11">
    <location>
        <position position="128"/>
    </location>
    <ligand>
        <name>NADPH</name>
        <dbReference type="ChEBI" id="CHEBI:57783"/>
    </ligand>
</feature>
<dbReference type="AlphaFoldDB" id="A0A932HYP0"/>
<dbReference type="Pfam" id="PF03447">
    <property type="entry name" value="NAD_binding_3"/>
    <property type="match status" value="1"/>
</dbReference>
<keyword evidence="6 12" id="KW-0028">Amino-acid biosynthesis</keyword>
<evidence type="ECO:0000256" key="6">
    <source>
        <dbReference type="ARBA" id="ARBA00022605"/>
    </source>
</evidence>
<organism evidence="16 17">
    <name type="scientific">Tectimicrobiota bacterium</name>
    <dbReference type="NCBI Taxonomy" id="2528274"/>
    <lineage>
        <taxon>Bacteria</taxon>
        <taxon>Pseudomonadati</taxon>
        <taxon>Nitrospinota/Tectimicrobiota group</taxon>
        <taxon>Candidatus Tectimicrobiota</taxon>
    </lineage>
</organism>
<comment type="pathway">
    <text evidence="1 12">Amino-acid biosynthesis; L-threonine biosynthesis; L-threonine from L-aspartate: step 3/5.</text>
</comment>
<feature type="binding site" evidence="11">
    <location>
        <position position="212"/>
    </location>
    <ligand>
        <name>L-homoserine</name>
        <dbReference type="ChEBI" id="CHEBI:57476"/>
    </ligand>
</feature>
<dbReference type="InterPro" id="IPR019811">
    <property type="entry name" value="HDH_CS"/>
</dbReference>
<dbReference type="InterPro" id="IPR005106">
    <property type="entry name" value="Asp/hSer_DH_NAD-bd"/>
</dbReference>
<evidence type="ECO:0000256" key="13">
    <source>
        <dbReference type="RuleBase" id="RU004171"/>
    </source>
</evidence>
<protein>
    <recommendedName>
        <fullName evidence="5 12">Homoserine dehydrogenase</fullName>
        <ecNumber evidence="4 12">1.1.1.3</ecNumber>
    </recommendedName>
</protein>
<dbReference type="GO" id="GO:0050661">
    <property type="term" value="F:NADP binding"/>
    <property type="evidence" value="ECO:0007669"/>
    <property type="project" value="InterPro"/>
</dbReference>
<dbReference type="GO" id="GO:0009088">
    <property type="term" value="P:threonine biosynthetic process"/>
    <property type="evidence" value="ECO:0007669"/>
    <property type="project" value="UniProtKB-KW"/>
</dbReference>
<dbReference type="InterPro" id="IPR036291">
    <property type="entry name" value="NAD(P)-bd_dom_sf"/>
</dbReference>
<comment type="similarity">
    <text evidence="3 13">Belongs to the homoserine dehydrogenase family.</text>
</comment>
<evidence type="ECO:0000256" key="7">
    <source>
        <dbReference type="ARBA" id="ARBA00022697"/>
    </source>
</evidence>
<accession>A0A932HYP0</accession>
<comment type="caution">
    <text evidence="16">The sequence shown here is derived from an EMBL/GenBank/DDBJ whole genome shotgun (WGS) entry which is preliminary data.</text>
</comment>
<name>A0A932HYP0_UNCTE</name>
<dbReference type="FunFam" id="3.30.360.10:FF:000005">
    <property type="entry name" value="Homoserine dehydrogenase"/>
    <property type="match status" value="1"/>
</dbReference>
<comment type="pathway">
    <text evidence="2 12">Amino-acid biosynthesis; L-methionine biosynthesis via de novo pathway; L-homoserine from L-aspartate: step 3/3.</text>
</comment>
<dbReference type="Gene3D" id="3.30.360.10">
    <property type="entry name" value="Dihydrodipicolinate Reductase, domain 2"/>
    <property type="match status" value="1"/>
</dbReference>
<evidence type="ECO:0000313" key="16">
    <source>
        <dbReference type="EMBL" id="MBI3126587.1"/>
    </source>
</evidence>
<evidence type="ECO:0000256" key="1">
    <source>
        <dbReference type="ARBA" id="ARBA00005056"/>
    </source>
</evidence>
<dbReference type="EMBL" id="JACPUR010000004">
    <property type="protein sequence ID" value="MBI3126587.1"/>
    <property type="molecule type" value="Genomic_DNA"/>
</dbReference>
<evidence type="ECO:0000256" key="8">
    <source>
        <dbReference type="ARBA" id="ARBA00023002"/>
    </source>
</evidence>
<dbReference type="PIRSF" id="PIRSF036497">
    <property type="entry name" value="HDH_short"/>
    <property type="match status" value="1"/>
</dbReference>
<sequence>MARDVRFLLCGFGRVGRAFARLLAAKREPLRAAYGLDLRLAGIGELVGSLHQPEGIDPSEAADFFEARKGFGGHPALQAAWKGLDLVREARAELLVECTPTDIRTGEPALGHIRAALGKGMHVVSANKGPFIRNFGELRALAAERGAALKLSAAAAAALPTLDVAQTCLAGAEILAIEGVLNGTSNFILTRMRGGMGYAAALAEAQRMGIAETDPTLDVEGYDTANKLALIANVCMGADLRPEDVARAGITGVGEEDVRRAAAEGRVMRLVGRAERGQNGRVTARVAPEALPAGHPLAAVDGAEKGITYVTDSMDRVTVLGGKSDPRGAAAALLKDLINIYRAP</sequence>
<dbReference type="Gene3D" id="3.40.50.720">
    <property type="entry name" value="NAD(P)-binding Rossmann-like Domain"/>
    <property type="match status" value="1"/>
</dbReference>
<comment type="catalytic activity">
    <reaction evidence="12">
        <text>L-homoserine + NADP(+) = L-aspartate 4-semialdehyde + NADPH + H(+)</text>
        <dbReference type="Rhea" id="RHEA:15761"/>
        <dbReference type="ChEBI" id="CHEBI:15378"/>
        <dbReference type="ChEBI" id="CHEBI:57476"/>
        <dbReference type="ChEBI" id="CHEBI:57783"/>
        <dbReference type="ChEBI" id="CHEBI:58349"/>
        <dbReference type="ChEBI" id="CHEBI:537519"/>
        <dbReference type="EC" id="1.1.1.3"/>
    </reaction>
</comment>
<feature type="binding site" evidence="11">
    <location>
        <begin position="11"/>
        <end position="16"/>
    </location>
    <ligand>
        <name>NADP(+)</name>
        <dbReference type="ChEBI" id="CHEBI:58349"/>
    </ligand>
</feature>
<dbReference type="PANTHER" id="PTHR43331:SF1">
    <property type="entry name" value="HOMOSERINE DEHYDROGENASE"/>
    <property type="match status" value="1"/>
</dbReference>
<dbReference type="PANTHER" id="PTHR43331">
    <property type="entry name" value="HOMOSERINE DEHYDROGENASE"/>
    <property type="match status" value="1"/>
</dbReference>